<dbReference type="KEGG" id="nal:B005_2688"/>
<dbReference type="PATRIC" id="fig|1205910.3.peg.2539"/>
<accession>J7L788</accession>
<gene>
    <name evidence="1" type="ordered locus">B005_2688</name>
</gene>
<dbReference type="HOGENOM" id="CLU_062235_0_0_11"/>
<name>J7L788_NOCAA</name>
<dbReference type="STRING" id="1205910.B005_2688"/>
<dbReference type="Proteomes" id="UP000003779">
    <property type="component" value="Chromosome"/>
</dbReference>
<protein>
    <submittedName>
        <fullName evidence="1">Uncharacterized protein</fullName>
    </submittedName>
</protein>
<reference evidence="1 2" key="1">
    <citation type="journal article" date="2012" name="J. Bacteriol.">
        <title>Whole-Genome Sequence of Nocardiopsis alba Strain ATCC BAA-2165, Associated with Honeybees.</title>
        <authorList>
            <person name="Qiao J."/>
            <person name="Chen L."/>
            <person name="Li Y."/>
            <person name="Wang J."/>
            <person name="Zhang W."/>
            <person name="Chen S."/>
        </authorList>
    </citation>
    <scope>NUCLEOTIDE SEQUENCE [LARGE SCALE GENOMIC DNA]</scope>
    <source>
        <strain evidence="2">ATCC BAA-2165 / BE74</strain>
    </source>
</reference>
<proteinExistence type="predicted"/>
<evidence type="ECO:0000313" key="1">
    <source>
        <dbReference type="EMBL" id="AFR06332.1"/>
    </source>
</evidence>
<dbReference type="EMBL" id="CP003788">
    <property type="protein sequence ID" value="AFR06332.1"/>
    <property type="molecule type" value="Genomic_DNA"/>
</dbReference>
<evidence type="ECO:0000313" key="2">
    <source>
        <dbReference type="Proteomes" id="UP000003779"/>
    </source>
</evidence>
<reference evidence="2" key="2">
    <citation type="submission" date="2012-08" db="EMBL/GenBank/DDBJ databases">
        <title>Whole-genome sequence of Nocardiopsis alba strain ATCC BAA-2165 associated with honeybees.</title>
        <authorList>
            <person name="Qiao J."/>
            <person name="Chen L."/>
            <person name="Li Y."/>
            <person name="Wang J."/>
            <person name="Zhang W."/>
            <person name="Chen S."/>
        </authorList>
    </citation>
    <scope>NUCLEOTIDE SEQUENCE [LARGE SCALE GENOMIC DNA]</scope>
    <source>
        <strain evidence="2">ATCC BAA-2165 / BE74</strain>
    </source>
</reference>
<sequence length="417" mass="46624">MHHDRLCLQFFLVVHLILGVPELLLGVWIAHPTASSGLLNDWHDHIFRVTRSPLVHFLVTIPMSKYDLSVADRYRSMVSELFSRGGRLPIGDHYFLRTWDQRTAGECVQAVIEVEDAEAPGVLDVVNGVARENGFEADVRETPPAEVPSPLWNVGFAGISFDRVSKALYRDASPLASEFAGAARESVGGAYRLALRLMAEHDKATLVGSEQRGVSPLGFGDLLSTRLLSFRSHYEGMAARVRDRESFEGRCEKYYEDFGHYARGLVSSCMESENPTDDPHMRQWALNISGTTKPLREEVREGRIVNVGLTLDDLNRDRETLLSPAGFHAFGADSEAFQYLMNSDPDFMAFRIQAGLLYSCLHTIGFSLPERFVLCYILGRANEDVSGKSANELQERLMSVAEGMYARTDPAREGQWS</sequence>
<dbReference type="eggNOG" id="ENOG503378J">
    <property type="taxonomic scope" value="Bacteria"/>
</dbReference>
<dbReference type="AlphaFoldDB" id="J7L788"/>
<organism evidence="1 2">
    <name type="scientific">Nocardiopsis alba (strain ATCC BAA-2165 / BE74)</name>
    <dbReference type="NCBI Taxonomy" id="1205910"/>
    <lineage>
        <taxon>Bacteria</taxon>
        <taxon>Bacillati</taxon>
        <taxon>Actinomycetota</taxon>
        <taxon>Actinomycetes</taxon>
        <taxon>Streptosporangiales</taxon>
        <taxon>Nocardiopsidaceae</taxon>
        <taxon>Nocardiopsis</taxon>
    </lineage>
</organism>